<dbReference type="PROSITE" id="PS51257">
    <property type="entry name" value="PROKAR_LIPOPROTEIN"/>
    <property type="match status" value="1"/>
</dbReference>
<evidence type="ECO:0000313" key="1">
    <source>
        <dbReference type="EMBL" id="RKT68655.1"/>
    </source>
</evidence>
<dbReference type="AlphaFoldDB" id="A0A495X694"/>
<evidence type="ECO:0008006" key="3">
    <source>
        <dbReference type="Google" id="ProtNLM"/>
    </source>
</evidence>
<evidence type="ECO:0000313" key="2">
    <source>
        <dbReference type="Proteomes" id="UP000272729"/>
    </source>
</evidence>
<dbReference type="RefSeq" id="WP_170199230.1">
    <property type="nucleotide sequence ID" value="NZ_JBIUBA010000007.1"/>
</dbReference>
<protein>
    <recommendedName>
        <fullName evidence="3">Lipoprotein</fullName>
    </recommendedName>
</protein>
<name>A0A495X694_9PSEU</name>
<organism evidence="1 2">
    <name type="scientific">Saccharothrix variisporea</name>
    <dbReference type="NCBI Taxonomy" id="543527"/>
    <lineage>
        <taxon>Bacteria</taxon>
        <taxon>Bacillati</taxon>
        <taxon>Actinomycetota</taxon>
        <taxon>Actinomycetes</taxon>
        <taxon>Pseudonocardiales</taxon>
        <taxon>Pseudonocardiaceae</taxon>
        <taxon>Saccharothrix</taxon>
    </lineage>
</organism>
<dbReference type="Proteomes" id="UP000272729">
    <property type="component" value="Unassembled WGS sequence"/>
</dbReference>
<accession>A0A495X694</accession>
<sequence>MRLLLWTVLVCACAVRGGETLVLVSGALLAGCAADHTFVRRKRVRADKLRVAR</sequence>
<reference evidence="1 2" key="1">
    <citation type="submission" date="2018-10" db="EMBL/GenBank/DDBJ databases">
        <title>Sequencing the genomes of 1000 actinobacteria strains.</title>
        <authorList>
            <person name="Klenk H.-P."/>
        </authorList>
    </citation>
    <scope>NUCLEOTIDE SEQUENCE [LARGE SCALE GENOMIC DNA]</scope>
    <source>
        <strain evidence="1 2">DSM 43911</strain>
    </source>
</reference>
<dbReference type="EMBL" id="RBXR01000001">
    <property type="protein sequence ID" value="RKT68655.1"/>
    <property type="molecule type" value="Genomic_DNA"/>
</dbReference>
<comment type="caution">
    <text evidence="1">The sequence shown here is derived from an EMBL/GenBank/DDBJ whole genome shotgun (WGS) entry which is preliminary data.</text>
</comment>
<proteinExistence type="predicted"/>
<keyword evidence="2" id="KW-1185">Reference proteome</keyword>
<gene>
    <name evidence="1" type="ORF">DFJ66_1848</name>
</gene>